<keyword evidence="2" id="KW-1133">Transmembrane helix</keyword>
<dbReference type="SUPFAM" id="SSF49785">
    <property type="entry name" value="Galactose-binding domain-like"/>
    <property type="match status" value="2"/>
</dbReference>
<gene>
    <name evidence="4" type="ORF">MUN88_20970</name>
</gene>
<dbReference type="Pfam" id="PF21254">
    <property type="entry name" value="AGA-YXIM_GBD"/>
    <property type="match status" value="1"/>
</dbReference>
<evidence type="ECO:0000313" key="4">
    <source>
        <dbReference type="EMBL" id="UOQ50665.1"/>
    </source>
</evidence>
<keyword evidence="1" id="KW-0175">Coiled coil</keyword>
<sequence length="666" mass="74860">MLDLEDGTYDVRIITGAEQDLNTTSFTLEKGEILGGERSAAGEFVTYEETVEVTDGQLNVYFEGEWARVNGIEVVSAADYQRKFDFGSDSSPVQYGQIQIANSLVYTEALGYGLDQEVDVRDRGEPDDVRRDFVTGEDYQFKVDVRNGIYRLKIISGDNIASNRSTFKIEGTKIKDAISSGQGEFAEFETYAHVRDGQLNLGIAERVNGLEIYYVSPLLDTAELEDVLSKAKQITNDDQSYSDESFIVLKQAIENAEKLLDSAVKQEEVENAVTALTEAMKNLKEPVQVLETKELQAIITEAKSIDNVDQLYTEESFTLLSDTIEQAETVLETAIHQVEIDEAISNLQEAMNSLEETISSQIDVSVLQELLYSAKGYTNVEKVYSDTSFDILTEAIANAKALLTEAKTQQEIDQAVSMLEEAINQLEVLEEENYIIDDVRQTEKQDYIYDFQTANDYFNIKSSFIESMEKDTYLQLTNGQESVLLPKQLMSSGSEVEFFFQDVDLTLKEQHEDALSNLISFRLVVDGEEIESFGSTPVIVSFEVDSAQVSSEESLRLVYLDDAGKKEAYLKGQYDTDNHQFTSSVEHFSTYGVFEITDETVNADTDNTQEETVADNRNQGVDDQYESSSLPETATNLFNFLLIGFVLIAGGFVMIYLYRRKLQRNK</sequence>
<feature type="coiled-coil region" evidence="1">
    <location>
        <begin position="405"/>
        <end position="432"/>
    </location>
</feature>
<dbReference type="InterPro" id="IPR049033">
    <property type="entry name" value="AGA-YXIM_GBD"/>
</dbReference>
<dbReference type="Pfam" id="PF07554">
    <property type="entry name" value="FIVAR"/>
    <property type="match status" value="3"/>
</dbReference>
<protein>
    <submittedName>
        <fullName evidence="4">LPXTG cell wall anchor domain-containing protein</fullName>
    </submittedName>
</protein>
<dbReference type="EMBL" id="CP095072">
    <property type="protein sequence ID" value="UOQ50665.1"/>
    <property type="molecule type" value="Genomic_DNA"/>
</dbReference>
<keyword evidence="5" id="KW-1185">Reference proteome</keyword>
<dbReference type="NCBIfam" id="TIGR01167">
    <property type="entry name" value="LPXTG_anchor"/>
    <property type="match status" value="1"/>
</dbReference>
<dbReference type="InterPro" id="IPR008979">
    <property type="entry name" value="Galactose-bd-like_sf"/>
</dbReference>
<name>A0ABY4F1W4_9BACI</name>
<evidence type="ECO:0000256" key="1">
    <source>
        <dbReference type="SAM" id="Coils"/>
    </source>
</evidence>
<dbReference type="Gene3D" id="1.20.1270.90">
    <property type="entry name" value="AF1782-like"/>
    <property type="match status" value="3"/>
</dbReference>
<evidence type="ECO:0000313" key="5">
    <source>
        <dbReference type="Proteomes" id="UP000831782"/>
    </source>
</evidence>
<keyword evidence="2" id="KW-0472">Membrane</keyword>
<feature type="domain" description="Beta-agarase/YXIM esterase-like galactose-binding" evidence="3">
    <location>
        <begin position="83"/>
        <end position="207"/>
    </location>
</feature>
<keyword evidence="2" id="KW-0812">Transmembrane</keyword>
<dbReference type="Gene3D" id="2.60.120.430">
    <property type="entry name" value="Galactose-binding lectin"/>
    <property type="match status" value="2"/>
</dbReference>
<feature type="coiled-coil region" evidence="1">
    <location>
        <begin position="337"/>
        <end position="364"/>
    </location>
</feature>
<feature type="transmembrane region" description="Helical" evidence="2">
    <location>
        <begin position="637"/>
        <end position="658"/>
    </location>
</feature>
<evidence type="ECO:0000259" key="3">
    <source>
        <dbReference type="Pfam" id="PF21254"/>
    </source>
</evidence>
<evidence type="ECO:0000256" key="2">
    <source>
        <dbReference type="SAM" id="Phobius"/>
    </source>
</evidence>
<dbReference type="Proteomes" id="UP000831782">
    <property type="component" value="Chromosome"/>
</dbReference>
<accession>A0ABY4F1W4</accession>
<reference evidence="4 5" key="1">
    <citation type="submission" date="2022-04" db="EMBL/GenBank/DDBJ databases">
        <title>Gracilibacillus sp. isolated from saltern.</title>
        <authorList>
            <person name="Won M."/>
            <person name="Lee C.-M."/>
            <person name="Woen H.-Y."/>
            <person name="Kwon S.-W."/>
        </authorList>
    </citation>
    <scope>NUCLEOTIDE SEQUENCE [LARGE SCALE GENOMIC DNA]</scope>
    <source>
        <strain evidence="4 5">SSWR10-1</strain>
    </source>
</reference>
<proteinExistence type="predicted"/>
<organism evidence="4 5">
    <name type="scientific">Gracilibacillus caseinilyticus</name>
    <dbReference type="NCBI Taxonomy" id="2932256"/>
    <lineage>
        <taxon>Bacteria</taxon>
        <taxon>Bacillati</taxon>
        <taxon>Bacillota</taxon>
        <taxon>Bacilli</taxon>
        <taxon>Bacillales</taxon>
        <taxon>Bacillaceae</taxon>
        <taxon>Gracilibacillus</taxon>
    </lineage>
</organism>